<feature type="region of interest" description="Disordered" evidence="2">
    <location>
        <begin position="684"/>
        <end position="706"/>
    </location>
</feature>
<dbReference type="GO" id="GO:0005634">
    <property type="term" value="C:nucleus"/>
    <property type="evidence" value="ECO:0007669"/>
    <property type="project" value="UniProtKB-SubCell"/>
</dbReference>
<sequence length="1039" mass="111900">MTLEDFFTLTEIKDGLTVTSRVEELVSVMQSNKDSVLKNSGDAFRQWTAVASTIAATKNRDCLDVFVNLDGLVYLSSWLAEAQMLDNDSVDRSVEESILALLEAVENLGVDSSKLVSSGLWVAVKKLVDHGSSRVQDQARKLFGSWKDKDDYDHSEHDSESCNKIHEDEMRVVAASIESSGQKSAVTLCSMQSTSEKHCPEIADEALLSGCSEGNIPDQDKGLGLQNDKAGFVSNVNSHCSNSMTETFNGSCTDDIMKEVQEKLSVKEKSSMGETSGPTTFGTMPTGSSSLLYLERDSAEGPSNAPLDAEIPKEKQMANYFLEKLGEAGTSSAAGHVAVSSDSIVASMELEKNSLLQSSLDSNEVSKNVSGTICGSHDVSVAHNSKQVSSLTHMTDNQDSDNSSRLSGGLGRSRKFESDNLTGLADNEGKDDMGHSDKKRRVKRRKKRISSRSMTISQRLGAIDKTTTDIDLGILDALEVATKVAQEVAREVDSGEPSHSSSEELSDESGQSGSQYSRDDDVHTGSPSKGLSVTENHSFEEPHVGDDDLMDEKDDKPESGDVEERHLATAAKSEVGREKSPCGFDLNQDICPDETDVIMSSTSTTPAPMSVSFSVSSSAMPAAAPWHLERSLSGKGSAATSVFHSALPHKVPSGDLREKQVISRGIDLNVAEVGDDQVEDLTPWKQFPFSSSNSRGGESSHEASLRGSSKFNLDLNCMNEDDEMPPPSESKMETRLFLSHNGQQSASPVSSSSVAQQSGKEVNFDLNDRPQFFIDSRDQGPYYGRHPWSTASYGGHKLEEPGISILGTKVEADRKDSVPQMASFLSNGKSLEPATGLHMGRTGNSLGLAPGVSFSPAPMYGYNGLTGPPGLSMSSPMYVPGTAIPYMVDSRGTPVMMPQIIGSAPYVQPPFPQQHMFMSLAGGSPSTNGSMRPNFDQNSGFGLEIGNRESLNLRQFLSPSQSGAMGEHSGANVEPSSSSSISIGGKRKEPEPRWEFPPWRKGSSGLINLLRPFSFHSSICYALISEQLFMEESSEGGLW</sequence>
<protein>
    <submittedName>
        <fullName evidence="5">Uncharacterized protein AT4g24200</fullName>
    </submittedName>
    <submittedName>
        <fullName evidence="4">Uncharacterized protein T22A6.30</fullName>
    </submittedName>
</protein>
<gene>
    <name evidence="4" type="primary">T22A6.30</name>
    <name evidence="5" type="ordered locus">At4g24200</name>
</gene>
<dbReference type="PROSITE" id="PS51319">
    <property type="entry name" value="TFIIS_N"/>
    <property type="match status" value="1"/>
</dbReference>
<dbReference type="Pfam" id="PF08711">
    <property type="entry name" value="Med26"/>
    <property type="match status" value="1"/>
</dbReference>
<feature type="compositionally biased region" description="Polar residues" evidence="2">
    <location>
        <begin position="272"/>
        <end position="289"/>
    </location>
</feature>
<feature type="compositionally biased region" description="Low complexity" evidence="2">
    <location>
        <begin position="743"/>
        <end position="758"/>
    </location>
</feature>
<accession>Q9STX4</accession>
<feature type="region of interest" description="Disordered" evidence="2">
    <location>
        <begin position="268"/>
        <end position="289"/>
    </location>
</feature>
<feature type="region of interest" description="Disordered" evidence="2">
    <location>
        <begin position="739"/>
        <end position="759"/>
    </location>
</feature>
<evidence type="ECO:0000256" key="2">
    <source>
        <dbReference type="SAM" id="MobiDB-lite"/>
    </source>
</evidence>
<feature type="domain" description="TFIIS N-terminal" evidence="3">
    <location>
        <begin position="73"/>
        <end position="153"/>
    </location>
</feature>
<dbReference type="TAIR" id="AT4G24200"/>
<feature type="compositionally biased region" description="Polar residues" evidence="2">
    <location>
        <begin position="525"/>
        <end position="536"/>
    </location>
</feature>
<dbReference type="InterPro" id="IPR035441">
    <property type="entry name" value="TFIIS/LEDGF_dom_sf"/>
</dbReference>
<evidence type="ECO:0000313" key="5">
    <source>
        <dbReference type="EMBL" id="CAB79330.1"/>
    </source>
</evidence>
<keyword evidence="1" id="KW-0539">Nucleus</keyword>
<name>Q9STX4_ARATH</name>
<feature type="compositionally biased region" description="Basic residues" evidence="2">
    <location>
        <begin position="437"/>
        <end position="450"/>
    </location>
</feature>
<feature type="region of interest" description="Disordered" evidence="2">
    <location>
        <begin position="488"/>
        <end position="581"/>
    </location>
</feature>
<reference evidence="4" key="3">
    <citation type="submission" date="1999-06" db="EMBL/GenBank/DDBJ databases">
        <authorList>
            <person name="Bevan M."/>
            <person name="Zimmermann W."/>
            <person name="Grueneisen A."/>
            <person name="Wambutt R."/>
            <person name="Bancroft I."/>
            <person name="Mewes H.W."/>
            <person name="Mayer K.F.X."/>
            <person name="Lemcke K."/>
            <person name="Schueller C."/>
        </authorList>
    </citation>
    <scope>NUCLEOTIDE SEQUENCE</scope>
</reference>
<evidence type="ECO:0000313" key="4">
    <source>
        <dbReference type="EMBL" id="CAB45055.1"/>
    </source>
</evidence>
<evidence type="ECO:0000256" key="1">
    <source>
        <dbReference type="PROSITE-ProRule" id="PRU00649"/>
    </source>
</evidence>
<dbReference type="EMBL" id="AL161561">
    <property type="protein sequence ID" value="CAB79330.1"/>
    <property type="molecule type" value="Genomic_DNA"/>
</dbReference>
<organism evidence="4">
    <name type="scientific">Arabidopsis thaliana</name>
    <name type="common">Mouse-ear cress</name>
    <dbReference type="NCBI Taxonomy" id="3702"/>
    <lineage>
        <taxon>Eukaryota</taxon>
        <taxon>Viridiplantae</taxon>
        <taxon>Streptophyta</taxon>
        <taxon>Embryophyta</taxon>
        <taxon>Tracheophyta</taxon>
        <taxon>Spermatophyta</taxon>
        <taxon>Magnoliopsida</taxon>
        <taxon>eudicotyledons</taxon>
        <taxon>Gunneridae</taxon>
        <taxon>Pentapetalae</taxon>
        <taxon>rosids</taxon>
        <taxon>malvids</taxon>
        <taxon>Brassicales</taxon>
        <taxon>Brassicaceae</taxon>
        <taxon>Camelineae</taxon>
        <taxon>Arabidopsis</taxon>
    </lineage>
</organism>
<dbReference type="GO" id="GO:0005739">
    <property type="term" value="C:mitochondrion"/>
    <property type="evidence" value="ECO:0007005"/>
    <property type="project" value="TAIR"/>
</dbReference>
<dbReference type="InterPro" id="IPR017923">
    <property type="entry name" value="TFIIS_N"/>
</dbReference>
<feature type="region of interest" description="Disordered" evidence="2">
    <location>
        <begin position="960"/>
        <end position="996"/>
    </location>
</feature>
<reference evidence="4" key="2">
    <citation type="submission" date="1999-06" db="EMBL/GenBank/DDBJ databases">
        <authorList>
            <person name="EU Arabidopsis sequencing project"/>
        </authorList>
    </citation>
    <scope>NUCLEOTIDE SEQUENCE</scope>
</reference>
<feature type="compositionally biased region" description="Basic and acidic residues" evidence="2">
    <location>
        <begin position="553"/>
        <end position="567"/>
    </location>
</feature>
<dbReference type="SUPFAM" id="SSF47676">
    <property type="entry name" value="Conserved domain common to transcription factors TFIIS, elongin A, CRSP70"/>
    <property type="match status" value="1"/>
</dbReference>
<reference key="1">
    <citation type="journal article" date="1999" name="Nature">
        <title>Sequence and analysis of chromosome 4 of the plant Arabidopsis thaliana.</title>
        <authorList>
            <consortium name="EU"/>
            <consortium name="CSHL and WU Arabidopsis Sequencing Project"/>
            <person name="Mayer K."/>
            <person name="Schuller C."/>
            <person name="Wambutt R."/>
            <person name="Murphy G."/>
            <person name="Volckaert G."/>
            <person name="Pohl T."/>
            <person name="Dusterhoft A."/>
            <person name="Stiekema W."/>
            <person name="Entian K.D."/>
            <person name="Terryn N."/>
            <person name="Harris B."/>
            <person name="Ansorge W."/>
            <person name="Brandt P."/>
            <person name="Grivell L."/>
            <person name="Rieger M."/>
            <person name="Weichselgartner M."/>
            <person name="de Simone V."/>
            <person name="Obermaier B."/>
            <person name="Mache R."/>
            <person name="Muller M."/>
            <person name="Kreis M."/>
            <person name="Delseny M."/>
            <person name="Puigdomenech P."/>
            <person name="Watson M."/>
            <person name="Schmidtheini T."/>
            <person name="Reichert B."/>
            <person name="Portatelle D."/>
            <person name="Perez-Alonso M."/>
            <person name="Boutry M."/>
            <person name="Bancroft I."/>
            <person name="Vos P."/>
            <person name="Hoheisel J."/>
            <person name="Zimmermann W."/>
            <person name="Wedler H."/>
            <person name="Ridley P."/>
            <person name="Langham S.A."/>
            <person name="McCullagh B."/>
            <person name="Bilham L."/>
            <person name="Robben J."/>
            <person name="Van der Schueren J."/>
            <person name="Grymonprez B."/>
            <person name="Chuang Y.J."/>
            <person name="Vandenbussche F."/>
            <person name="Braeken M."/>
            <person name="Weltjens I."/>
            <person name="Voet M."/>
            <person name="Bastiaens I."/>
            <person name="Aert R."/>
            <person name="Defoor E."/>
            <person name="Weitzenegger T."/>
            <person name="Bothe G."/>
            <person name="Ramsperger U."/>
            <person name="Hilbert H."/>
            <person name="Braun M."/>
            <person name="Holzer E."/>
            <person name="Brandt A."/>
            <person name="Peters S."/>
            <person name="van Staveren M."/>
            <person name="Dirske W."/>
            <person name="Mooijman P."/>
            <person name="Klein Lankhorst R."/>
            <person name="Rose M."/>
            <person name="Hauf J."/>
            <person name="Kotter P."/>
            <person name="Berneiser S."/>
            <person name="Hempel S."/>
            <person name="Feldpausch M."/>
            <person name="Lamberth S."/>
            <person name="Van den Daele H."/>
            <person name="De Keyser A."/>
            <person name="Buysshaert C."/>
            <person name="Gielen J."/>
            <person name="Villarroel R."/>
            <person name="De Clercq R."/>
            <person name="Van Montagu M."/>
            <person name="Rogers J."/>
            <person name="Cronin A."/>
            <person name="Quail M."/>
            <person name="Bray-Allen S."/>
            <person name="Clark L."/>
            <person name="Doggett J."/>
            <person name="Hall S."/>
            <person name="Kay M."/>
            <person name="Lennard N."/>
            <person name="McLay K."/>
            <person name="Mayes R."/>
            <person name="Pettett A."/>
            <person name="Rajandream M.A."/>
            <person name="Lyne M."/>
            <person name="Benes V."/>
            <person name="Rechmann S."/>
            <person name="Borkova D."/>
            <person name="Blocker H."/>
            <person name="Scharfe M."/>
            <person name="Grimm M."/>
            <person name="Lohnert T.H."/>
            <person name="Dose S."/>
            <person name="de Haan M."/>
            <person name="Maarse A."/>
            <person name="Schafer M."/>
            <person name="Muller-Auer S."/>
            <person name="Gabel C."/>
            <person name="Fuchs M."/>
            <person name="Fartmann B."/>
            <person name="Granderath K."/>
            <person name="Dauner D."/>
            <person name="Herzl A."/>
            <person name="Neumann S."/>
            <person name="Argiriou A."/>
            <person name="Vitale D."/>
            <person name="Liguori R."/>
            <person name="Piravandi E."/>
            <person name="Massenet O."/>
            <person name="Quigley F."/>
            <person name="Clabauld G."/>
            <person name="Mundlein A."/>
            <person name="Felber R."/>
            <person name="Schnabl S."/>
            <person name="Hiller R."/>
            <person name="Schmidt W."/>
            <person name="Lecharny A."/>
            <person name="Aubourg S."/>
            <person name="Chefdor F."/>
            <person name="Cooke R."/>
            <person name="Berger C."/>
            <person name="Montfort A."/>
            <person name="Casacuberta E."/>
            <person name="Gibbons T."/>
            <person name="Weber N."/>
            <person name="Vandenbol M."/>
            <person name="Bargues M."/>
            <person name="Terol J."/>
            <person name="Torres A."/>
            <person name="Perez-Perez A."/>
            <person name="Purnelle B."/>
            <person name="Bent E."/>
            <person name="Johnson S."/>
            <person name="Tacon D."/>
            <person name="Jesse T."/>
            <person name="Heijnen L."/>
            <person name="Schwarz S."/>
            <person name="Scholler P."/>
            <person name="Heber S."/>
            <person name="Francs P."/>
            <person name="Bielke C."/>
            <person name="Frishman D."/>
            <person name="Haase D."/>
            <person name="Lemcke K."/>
            <person name="Mewes H.W."/>
            <person name="Stocker S."/>
            <person name="Zaccaria P."/>
            <person name="Bevan M."/>
            <person name="Wilson R.K."/>
            <person name="de la Bastide M."/>
            <person name="Habermann K."/>
            <person name="Parnell L."/>
            <person name="Dedhia N."/>
            <person name="Gnoj L."/>
            <person name="Schutz K."/>
            <person name="Huang E."/>
            <person name="Spiegel L."/>
            <person name="Sehkon M."/>
            <person name="Murray J."/>
            <person name="Sheet P."/>
            <person name="Cordes M."/>
            <person name="Abu-Threideh J."/>
            <person name="Stoneking T."/>
            <person name="Kalicki J."/>
            <person name="Graves T."/>
            <person name="Harmon G."/>
            <person name="Edwards J."/>
            <person name="Latreille P."/>
            <person name="Courtney L."/>
            <person name="Cloud J."/>
            <person name="Abbott A."/>
            <person name="Scott K."/>
            <person name="Johnson D."/>
            <person name="Minx P."/>
            <person name="Bentley D."/>
            <person name="Fulton B."/>
            <person name="Miller N."/>
            <person name="Greco T."/>
            <person name="Kemp K."/>
            <person name="Kramer J."/>
            <person name="Fulton L."/>
            <person name="Mardis E."/>
            <person name="Dante M."/>
            <person name="Pepin K."/>
            <person name="Hillier L."/>
            <person name="Nelson J."/>
            <person name="Spieth J."/>
            <person name="Ryan E."/>
            <person name="Andrews S."/>
            <person name="Geisel C."/>
            <person name="Layman D."/>
            <person name="Du H."/>
            <person name="Ali J."/>
            <person name="Berghoff A."/>
            <person name="Jones K."/>
            <person name="Drone K."/>
            <person name="Cotton M."/>
            <person name="Joshu C."/>
            <person name="Antonoiu B."/>
            <person name="Zidanic M."/>
            <person name="Strong C."/>
            <person name="Sun H."/>
            <person name="Lamar B."/>
            <person name="Yordan C."/>
            <person name="Ma P."/>
            <person name="Zhong J."/>
            <person name="Preston R."/>
            <person name="Vil D."/>
            <person name="Shekher M."/>
            <person name="Matero A."/>
            <person name="Shah R."/>
            <person name="Swaby I.K."/>
            <person name="O'Shaughnessy A."/>
            <person name="Rodriguez M."/>
            <person name="Hoffmann J."/>
            <person name="Till S."/>
            <person name="Granat S."/>
            <person name="Shohdy N."/>
            <person name="Hasegawa A."/>
            <person name="Hameed A."/>
            <person name="Lodhi M."/>
            <person name="Johnson A."/>
            <person name="Chen E."/>
            <person name="Marra M."/>
            <person name="Martienssen R."/>
            <person name="McCombie W.R."/>
        </authorList>
    </citation>
    <scope>NUCLEOTIDE SEQUENCE [LARGE SCALE GENOMIC DNA]</scope>
    <source>
        <strain>cv. Columbia</strain>
    </source>
</reference>
<dbReference type="PANTHER" id="PTHR47292:SF1">
    <property type="entry name" value="TRANSCRIPTION ELONGATION FACTOR (TFIIS) FAMILY PROTEIN"/>
    <property type="match status" value="1"/>
</dbReference>
<feature type="compositionally biased region" description="Polar residues" evidence="2">
    <location>
        <begin position="384"/>
        <end position="401"/>
    </location>
</feature>
<proteinExistence type="predicted"/>
<dbReference type="EMBL" id="AL078637">
    <property type="protein sequence ID" value="CAB45055.1"/>
    <property type="molecule type" value="Genomic_DNA"/>
</dbReference>
<feature type="compositionally biased region" description="Basic and acidic residues" evidence="2">
    <location>
        <begin position="427"/>
        <end position="436"/>
    </location>
</feature>
<dbReference type="ExpressionAtlas" id="Q9STX4">
    <property type="expression patterns" value="baseline and differential"/>
</dbReference>
<evidence type="ECO:0000259" key="3">
    <source>
        <dbReference type="PROSITE" id="PS51319"/>
    </source>
</evidence>
<dbReference type="PIR" id="T09883">
    <property type="entry name" value="T09883"/>
</dbReference>
<comment type="subcellular location">
    <subcellularLocation>
        <location evidence="1">Nucleus</location>
    </subcellularLocation>
</comment>
<feature type="region of interest" description="Disordered" evidence="2">
    <location>
        <begin position="384"/>
        <end position="453"/>
    </location>
</feature>
<dbReference type="AlphaFoldDB" id="Q9STX4"/>
<dbReference type="PANTHER" id="PTHR47292">
    <property type="entry name" value="TRANSCRIPTION ELONGATION FACTOR (TFIIS) FAMILY PROTEIN-RELATED"/>
    <property type="match status" value="1"/>
</dbReference>
<feature type="compositionally biased region" description="Basic and acidic residues" evidence="2">
    <location>
        <begin position="537"/>
        <end position="546"/>
    </location>
</feature>
<reference evidence="5" key="4">
    <citation type="submission" date="2000-03" db="EMBL/GenBank/DDBJ databases">
        <authorList>
            <person name="Zimmermann W."/>
            <person name="Grueneisen A."/>
            <person name="Wambutt R."/>
            <person name="Kalicki J."/>
            <person name="Wohldmann P."/>
            <person name="Smith A."/>
            <person name="Mewes H.W."/>
            <person name="Lemcke K."/>
            <person name="Mayer K.F.X."/>
        </authorList>
    </citation>
    <scope>NUCLEOTIDE SEQUENCE</scope>
</reference>
<dbReference type="Gene3D" id="1.20.930.10">
    <property type="entry name" value="Conserved domain common to transcription factors TFIIS, elongin A, CRSP70"/>
    <property type="match status" value="1"/>
</dbReference>